<reference evidence="1 2" key="2">
    <citation type="submission" date="2018-10" db="EMBL/GenBank/DDBJ databases">
        <authorList>
            <consortium name="Pathogen Informatics"/>
        </authorList>
    </citation>
    <scope>NUCLEOTIDE SEQUENCE [LARGE SCALE GENOMIC DNA]</scope>
</reference>
<protein>
    <submittedName>
        <fullName evidence="3">CsbD family protein</fullName>
    </submittedName>
</protein>
<evidence type="ECO:0000313" key="1">
    <source>
        <dbReference type="EMBL" id="VDD88531.1"/>
    </source>
</evidence>
<dbReference type="WBParaSite" id="EVEC_0000396601-mRNA-1">
    <property type="protein sequence ID" value="EVEC_0000396601-mRNA-1"/>
    <property type="gene ID" value="EVEC_0000396601"/>
</dbReference>
<sequence length="79" mass="8343">MPGSNDQGIFEAAKQQMSDAAQATKDAIKSGYDSLVGKSGEQKAADKVKSGADKAAEAVEDFREKAGDKVHELGNKMQQ</sequence>
<accession>A0A0N4V1W5</accession>
<dbReference type="Gene3D" id="6.10.280.100">
    <property type="match status" value="1"/>
</dbReference>
<proteinExistence type="predicted"/>
<keyword evidence="2" id="KW-1185">Reference proteome</keyword>
<dbReference type="OrthoDB" id="5869911at2759"/>
<name>A0A0N4V1W5_ENTVE</name>
<gene>
    <name evidence="1" type="ORF">EVEC_LOCUS3674</name>
</gene>
<reference evidence="3" key="1">
    <citation type="submission" date="2017-02" db="UniProtKB">
        <authorList>
            <consortium name="WormBaseParasite"/>
        </authorList>
    </citation>
    <scope>IDENTIFICATION</scope>
</reference>
<dbReference type="AlphaFoldDB" id="A0A0N4V1W5"/>
<dbReference type="EMBL" id="UXUI01007655">
    <property type="protein sequence ID" value="VDD88531.1"/>
    <property type="molecule type" value="Genomic_DNA"/>
</dbReference>
<evidence type="ECO:0000313" key="2">
    <source>
        <dbReference type="Proteomes" id="UP000274131"/>
    </source>
</evidence>
<organism evidence="3">
    <name type="scientific">Enterobius vermicularis</name>
    <name type="common">Human pinworm</name>
    <dbReference type="NCBI Taxonomy" id="51028"/>
    <lineage>
        <taxon>Eukaryota</taxon>
        <taxon>Metazoa</taxon>
        <taxon>Ecdysozoa</taxon>
        <taxon>Nematoda</taxon>
        <taxon>Chromadorea</taxon>
        <taxon>Rhabditida</taxon>
        <taxon>Spirurina</taxon>
        <taxon>Oxyuridomorpha</taxon>
        <taxon>Oxyuroidea</taxon>
        <taxon>Oxyuridae</taxon>
        <taxon>Enterobius</taxon>
    </lineage>
</organism>
<dbReference type="Proteomes" id="UP000274131">
    <property type="component" value="Unassembled WGS sequence"/>
</dbReference>
<evidence type="ECO:0000313" key="3">
    <source>
        <dbReference type="WBParaSite" id="EVEC_0000396601-mRNA-1"/>
    </source>
</evidence>